<reference evidence="1 2" key="1">
    <citation type="journal article" date="2020" name="Nature">
        <title>Six reference-quality genomes reveal evolution of bat adaptations.</title>
        <authorList>
            <person name="Jebb D."/>
            <person name="Huang Z."/>
            <person name="Pippel M."/>
            <person name="Hughes G.M."/>
            <person name="Lavrichenko K."/>
            <person name="Devanna P."/>
            <person name="Winkler S."/>
            <person name="Jermiin L.S."/>
            <person name="Skirmuntt E.C."/>
            <person name="Katzourakis A."/>
            <person name="Burkitt-Gray L."/>
            <person name="Ray D.A."/>
            <person name="Sullivan K.A.M."/>
            <person name="Roscito J.G."/>
            <person name="Kirilenko B.M."/>
            <person name="Davalos L.M."/>
            <person name="Corthals A.P."/>
            <person name="Power M.L."/>
            <person name="Jones G."/>
            <person name="Ransome R.D."/>
            <person name="Dechmann D.K.N."/>
            <person name="Locatelli A.G."/>
            <person name="Puechmaille S.J."/>
            <person name="Fedrigo O."/>
            <person name="Jarvis E.D."/>
            <person name="Hiller M."/>
            <person name="Vernes S.C."/>
            <person name="Myers E.W."/>
            <person name="Teeling E.C."/>
        </authorList>
    </citation>
    <scope>NUCLEOTIDE SEQUENCE [LARGE SCALE GENOMIC DNA]</scope>
    <source>
        <strain evidence="1">MMyoMyo1</strain>
        <tissue evidence="1">Flight muscle</tissue>
    </source>
</reference>
<organism evidence="1 2">
    <name type="scientific">Myotis myotis</name>
    <name type="common">Greater mouse-eared bat</name>
    <name type="synonym">Vespertilio myotis</name>
    <dbReference type="NCBI Taxonomy" id="51298"/>
    <lineage>
        <taxon>Eukaryota</taxon>
        <taxon>Metazoa</taxon>
        <taxon>Chordata</taxon>
        <taxon>Craniata</taxon>
        <taxon>Vertebrata</taxon>
        <taxon>Euteleostomi</taxon>
        <taxon>Mammalia</taxon>
        <taxon>Eutheria</taxon>
        <taxon>Laurasiatheria</taxon>
        <taxon>Chiroptera</taxon>
        <taxon>Yangochiroptera</taxon>
        <taxon>Vespertilionidae</taxon>
        <taxon>Myotis</taxon>
    </lineage>
</organism>
<dbReference type="EMBL" id="JABWUV010000010">
    <property type="protein sequence ID" value="KAF6324982.1"/>
    <property type="molecule type" value="Genomic_DNA"/>
</dbReference>
<proteinExistence type="predicted"/>
<gene>
    <name evidence="1" type="ORF">mMyoMyo1_008404</name>
</gene>
<accession>A0A7J7VIJ5</accession>
<keyword evidence="2" id="KW-1185">Reference proteome</keyword>
<dbReference type="AlphaFoldDB" id="A0A7J7VIJ5"/>
<sequence length="175" mass="19018">MPPLFKPALERITDPSSLAHRGGFSWPRPSCEALPGPMPCPCCQASSLEAGGMEGAWQPCGPWGLCHSVNSLRPRFPSPWVLVRRRLSLHLTIQLAWTGVQAHCEPAGCEEAPAPCLLWESKPGLLPVALVTVQQQPEPRHQCCLLHCRPRQLGAAALGVSGLAHWEAEGVELCW</sequence>
<protein>
    <submittedName>
        <fullName evidence="1">Uncharacterized protein</fullName>
    </submittedName>
</protein>
<name>A0A7J7VIJ5_MYOMY</name>
<dbReference type="Proteomes" id="UP000527355">
    <property type="component" value="Unassembled WGS sequence"/>
</dbReference>
<evidence type="ECO:0000313" key="2">
    <source>
        <dbReference type="Proteomes" id="UP000527355"/>
    </source>
</evidence>
<evidence type="ECO:0000313" key="1">
    <source>
        <dbReference type="EMBL" id="KAF6324982.1"/>
    </source>
</evidence>
<comment type="caution">
    <text evidence="1">The sequence shown here is derived from an EMBL/GenBank/DDBJ whole genome shotgun (WGS) entry which is preliminary data.</text>
</comment>